<evidence type="ECO:0000259" key="11">
    <source>
        <dbReference type="PROSITE" id="PS51716"/>
    </source>
</evidence>
<accession>A0A1S3JSW4</accession>
<reference evidence="13" key="1">
    <citation type="submission" date="2025-08" db="UniProtKB">
        <authorList>
            <consortium name="RefSeq"/>
        </authorList>
    </citation>
    <scope>IDENTIFICATION</scope>
    <source>
        <tissue evidence="13">Gonads</tissue>
    </source>
</reference>
<dbReference type="Gene3D" id="3.30.40.10">
    <property type="entry name" value="Zinc/RING finger domain, C3HC4 (zinc finger)"/>
    <property type="match status" value="1"/>
</dbReference>
<keyword evidence="12" id="KW-1185">Reference proteome</keyword>
<dbReference type="PANTHER" id="PTHR32341:SF10">
    <property type="entry name" value="INTERFERON-INDUCIBLE GTPASE 5"/>
    <property type="match status" value="1"/>
</dbReference>
<feature type="domain" description="B box-type" evidence="10">
    <location>
        <begin position="128"/>
        <end position="169"/>
    </location>
</feature>
<dbReference type="InParanoid" id="A0A1S3JSW4"/>
<dbReference type="InterPro" id="IPR051515">
    <property type="entry name" value="IRG"/>
</dbReference>
<evidence type="ECO:0000259" key="9">
    <source>
        <dbReference type="PROSITE" id="PS50089"/>
    </source>
</evidence>
<evidence type="ECO:0000256" key="4">
    <source>
        <dbReference type="ARBA" id="ARBA00022771"/>
    </source>
</evidence>
<dbReference type="Proteomes" id="UP000085678">
    <property type="component" value="Unplaced"/>
</dbReference>
<evidence type="ECO:0000256" key="1">
    <source>
        <dbReference type="ARBA" id="ARBA00005429"/>
    </source>
</evidence>
<keyword evidence="7" id="KW-0342">GTP-binding</keyword>
<dbReference type="PROSITE" id="PS00518">
    <property type="entry name" value="ZF_RING_1"/>
    <property type="match status" value="1"/>
</dbReference>
<evidence type="ECO:0000313" key="12">
    <source>
        <dbReference type="Proteomes" id="UP000085678"/>
    </source>
</evidence>
<keyword evidence="2" id="KW-0479">Metal-binding</keyword>
<dbReference type="PROSITE" id="PS50119">
    <property type="entry name" value="ZF_BBOX"/>
    <property type="match status" value="1"/>
</dbReference>
<dbReference type="InterPro" id="IPR000315">
    <property type="entry name" value="Znf_B-box"/>
</dbReference>
<dbReference type="Pfam" id="PF05049">
    <property type="entry name" value="IIGP"/>
    <property type="match status" value="1"/>
</dbReference>
<evidence type="ECO:0000259" key="10">
    <source>
        <dbReference type="PROSITE" id="PS50119"/>
    </source>
</evidence>
<dbReference type="InterPro" id="IPR013083">
    <property type="entry name" value="Znf_RING/FYVE/PHD"/>
</dbReference>
<dbReference type="OrthoDB" id="422720at2759"/>
<dbReference type="PANTHER" id="PTHR32341">
    <property type="entry name" value="INTERFERON-INDUCIBLE GTPASE"/>
    <property type="match status" value="1"/>
</dbReference>
<dbReference type="KEGG" id="lak:106175834"/>
<dbReference type="PROSITE" id="PS50089">
    <property type="entry name" value="ZF_RING_2"/>
    <property type="match status" value="1"/>
</dbReference>
<dbReference type="RefSeq" id="XP_013413443.1">
    <property type="nucleotide sequence ID" value="XM_013557989.2"/>
</dbReference>
<dbReference type="SUPFAM" id="SSF52540">
    <property type="entry name" value="P-loop containing nucleoside triphosphate hydrolases"/>
    <property type="match status" value="1"/>
</dbReference>
<proteinExistence type="inferred from homology"/>
<dbReference type="SUPFAM" id="SSF57850">
    <property type="entry name" value="RING/U-box"/>
    <property type="match status" value="1"/>
</dbReference>
<organism evidence="12 13">
    <name type="scientific">Lingula anatina</name>
    <name type="common">Brachiopod</name>
    <name type="synonym">Lingula unguis</name>
    <dbReference type="NCBI Taxonomy" id="7574"/>
    <lineage>
        <taxon>Eukaryota</taxon>
        <taxon>Metazoa</taxon>
        <taxon>Spiralia</taxon>
        <taxon>Lophotrochozoa</taxon>
        <taxon>Brachiopoda</taxon>
        <taxon>Linguliformea</taxon>
        <taxon>Lingulata</taxon>
        <taxon>Lingulida</taxon>
        <taxon>Linguloidea</taxon>
        <taxon>Lingulidae</taxon>
        <taxon>Lingula</taxon>
    </lineage>
</organism>
<dbReference type="InterPro" id="IPR027417">
    <property type="entry name" value="P-loop_NTPase"/>
</dbReference>
<keyword evidence="4 8" id="KW-0863">Zinc-finger</keyword>
<keyword evidence="6" id="KW-0862">Zinc</keyword>
<dbReference type="InterPro" id="IPR027370">
    <property type="entry name" value="Znf-RING_euk"/>
</dbReference>
<dbReference type="GO" id="GO:0008270">
    <property type="term" value="F:zinc ion binding"/>
    <property type="evidence" value="ECO:0007669"/>
    <property type="project" value="UniProtKB-KW"/>
</dbReference>
<dbReference type="SMART" id="SM00184">
    <property type="entry name" value="RING"/>
    <property type="match status" value="1"/>
</dbReference>
<protein>
    <submittedName>
        <fullName evidence="13">Interferon-inducible GTPase 5-like</fullName>
    </submittedName>
</protein>
<name>A0A1S3JSW4_LINAN</name>
<gene>
    <name evidence="13" type="primary">LOC106175834</name>
</gene>
<sequence>MVDRSSSPPSASVSILQCPRCMNTYDLVARAPKRLRTCRHTFCLSCINQNHGGNPALEQSCGFCDGIEQGDVGNPEQPNNEAVIADQNREITCPLCHTKTPCRNSMSAFEDNPYVQRILSSRSPTIDSSEMSCEMCDAMGTVRVLCRTCTLFLCWDCRESHVTSPLQHDDLHDISQLSGNYGDGVPGLIGQARIMFPKVRFSVEELSRHKEQYISSDFGIVELIRDVSDFFKRTEKRLVNIGVVGATGTGKSALVNALRGIEMDTEEEYTQGGLMVARVGDTASSGSVFPTPYKLPKVKGSYLWDIPGYGMPRPIKVFQQMNDAAATSGSSVQSDASSASETQGEASYNYVSHLDCVLLVISERIQETDLSLLRLLKEHNFPKNRIFIVRSKIDNAKKIKRLNNSGDHPNLRHTTRVYLDEIRSDVHKEIEIVARAMDSEFLDWVSDFLNAGRYFLVSSYEISRYDMMALQTAMSSAARQACQEALDSVVQREGVTQISALFETVLQKKRERLERRILSHVRNAAIASVLPLGNMVVQSSWYNFLSACERHFGVLSKGLAELSNMCQLPREELLDLLGGNTEPIDGATSESFNSTLYSDLPRQPNSRQQDDLIIDRAFQEAVGATTHSLLNVVFGTYPVINLPVNVGQTYTLLHNTLRLVFTAGHNALDKALQVRVAKLRERYRNMDPSGHVDRSVID</sequence>
<feature type="domain" description="RING-type" evidence="9">
    <location>
        <begin position="18"/>
        <end position="65"/>
    </location>
</feature>
<dbReference type="GO" id="GO:0016020">
    <property type="term" value="C:membrane"/>
    <property type="evidence" value="ECO:0007669"/>
    <property type="project" value="InterPro"/>
</dbReference>
<dbReference type="GeneID" id="106175834"/>
<dbReference type="InterPro" id="IPR007743">
    <property type="entry name" value="Immunity-related_GTPase-like"/>
</dbReference>
<evidence type="ECO:0000256" key="8">
    <source>
        <dbReference type="PROSITE-ProRule" id="PRU00024"/>
    </source>
</evidence>
<evidence type="ECO:0000256" key="7">
    <source>
        <dbReference type="ARBA" id="ARBA00023134"/>
    </source>
</evidence>
<dbReference type="Pfam" id="PF13445">
    <property type="entry name" value="zf-RING_UBOX"/>
    <property type="match status" value="1"/>
</dbReference>
<dbReference type="InterPro" id="IPR001841">
    <property type="entry name" value="Znf_RING"/>
</dbReference>
<evidence type="ECO:0000256" key="2">
    <source>
        <dbReference type="ARBA" id="ARBA00022723"/>
    </source>
</evidence>
<comment type="similarity">
    <text evidence="1">Belongs to the TRAFAC class dynamin-like GTPase superfamily. IRG family.</text>
</comment>
<dbReference type="GO" id="GO:0005525">
    <property type="term" value="F:GTP binding"/>
    <property type="evidence" value="ECO:0007669"/>
    <property type="project" value="UniProtKB-KW"/>
</dbReference>
<keyword evidence="5" id="KW-0378">Hydrolase</keyword>
<dbReference type="GO" id="GO:0016787">
    <property type="term" value="F:hydrolase activity"/>
    <property type="evidence" value="ECO:0007669"/>
    <property type="project" value="UniProtKB-KW"/>
</dbReference>
<dbReference type="Gene3D" id="3.40.50.300">
    <property type="entry name" value="P-loop containing nucleotide triphosphate hydrolases"/>
    <property type="match status" value="1"/>
</dbReference>
<dbReference type="AlphaFoldDB" id="A0A1S3JSW4"/>
<evidence type="ECO:0000256" key="3">
    <source>
        <dbReference type="ARBA" id="ARBA00022741"/>
    </source>
</evidence>
<evidence type="ECO:0000256" key="6">
    <source>
        <dbReference type="ARBA" id="ARBA00022833"/>
    </source>
</evidence>
<evidence type="ECO:0000313" key="13">
    <source>
        <dbReference type="RefSeq" id="XP_013413443.1"/>
    </source>
</evidence>
<dbReference type="InterPro" id="IPR030385">
    <property type="entry name" value="G_IRG_dom"/>
</dbReference>
<keyword evidence="3" id="KW-0547">Nucleotide-binding</keyword>
<evidence type="ECO:0000256" key="5">
    <source>
        <dbReference type="ARBA" id="ARBA00022801"/>
    </source>
</evidence>
<dbReference type="InterPro" id="IPR017907">
    <property type="entry name" value="Znf_RING_CS"/>
</dbReference>
<feature type="domain" description="IRG-type G" evidence="11">
    <location>
        <begin position="237"/>
        <end position="477"/>
    </location>
</feature>
<dbReference type="PROSITE" id="PS51716">
    <property type="entry name" value="G_IRG"/>
    <property type="match status" value="1"/>
</dbReference>